<sequence length="119" mass="13546">REEELLYLTFIEDVTNEILSLGLFSNRILDQVFEWHIEENKDRLDEAKMRQMLDALKADLGCGPDSEIEFIGAGDGGLDSLDLPELEMKDLEFSSKGHRLKKATKSKEGFDAMDLPLKK</sequence>
<dbReference type="PANTHER" id="PTHR14917:SF2">
    <property type="entry name" value="SPERMATOGENESIS-ASSOCIATED PROTEIN 7"/>
    <property type="match status" value="1"/>
</dbReference>
<feature type="non-terminal residue" evidence="1">
    <location>
        <position position="119"/>
    </location>
</feature>
<keyword evidence="2" id="KW-1185">Reference proteome</keyword>
<organism evidence="1 2">
    <name type="scientific">Malurus elegans</name>
    <name type="common">Red-winged fairywren</name>
    <dbReference type="NCBI Taxonomy" id="720584"/>
    <lineage>
        <taxon>Eukaryota</taxon>
        <taxon>Metazoa</taxon>
        <taxon>Chordata</taxon>
        <taxon>Craniata</taxon>
        <taxon>Vertebrata</taxon>
        <taxon>Euteleostomi</taxon>
        <taxon>Archelosauria</taxon>
        <taxon>Archosauria</taxon>
        <taxon>Dinosauria</taxon>
        <taxon>Saurischia</taxon>
        <taxon>Theropoda</taxon>
        <taxon>Coelurosauria</taxon>
        <taxon>Aves</taxon>
        <taxon>Neognathae</taxon>
        <taxon>Neoaves</taxon>
        <taxon>Telluraves</taxon>
        <taxon>Australaves</taxon>
        <taxon>Passeriformes</taxon>
        <taxon>Meliphagoidea</taxon>
        <taxon>Maluridae</taxon>
        <taxon>Malurus</taxon>
    </lineage>
</organism>
<dbReference type="InterPro" id="IPR029357">
    <property type="entry name" value="SPATA7"/>
</dbReference>
<dbReference type="GO" id="GO:0005930">
    <property type="term" value="C:axoneme"/>
    <property type="evidence" value="ECO:0007669"/>
    <property type="project" value="TreeGrafter"/>
</dbReference>
<name>A0A7K6GG92_9PASS</name>
<dbReference type="GO" id="GO:0000226">
    <property type="term" value="P:microtubule cytoskeleton organization"/>
    <property type="evidence" value="ECO:0007669"/>
    <property type="project" value="TreeGrafter"/>
</dbReference>
<comment type="caution">
    <text evidence="1">The sequence shown here is derived from an EMBL/GenBank/DDBJ whole genome shotgun (WGS) entry which is preliminary data.</text>
</comment>
<protein>
    <submittedName>
        <fullName evidence="1">SPAT7 protein</fullName>
    </submittedName>
</protein>
<accession>A0A7K6GG92</accession>
<dbReference type="Proteomes" id="UP000564407">
    <property type="component" value="Unassembled WGS sequence"/>
</dbReference>
<feature type="non-terminal residue" evidence="1">
    <location>
        <position position="1"/>
    </location>
</feature>
<dbReference type="Pfam" id="PF15244">
    <property type="entry name" value="HSD3"/>
    <property type="match status" value="1"/>
</dbReference>
<evidence type="ECO:0000313" key="2">
    <source>
        <dbReference type="Proteomes" id="UP000564407"/>
    </source>
</evidence>
<evidence type="ECO:0000313" key="1">
    <source>
        <dbReference type="EMBL" id="NWV62247.1"/>
    </source>
</evidence>
<reference evidence="1 2" key="1">
    <citation type="submission" date="2019-09" db="EMBL/GenBank/DDBJ databases">
        <title>Bird 10,000 Genomes (B10K) Project - Family phase.</title>
        <authorList>
            <person name="Zhang G."/>
        </authorList>
    </citation>
    <scope>NUCLEOTIDE SEQUENCE [LARGE SCALE GENOMIC DNA]</scope>
    <source>
        <strain evidence="1">B10K-DU-029-44</strain>
        <tissue evidence="1">Heart</tissue>
    </source>
</reference>
<dbReference type="GO" id="GO:0036064">
    <property type="term" value="C:ciliary basal body"/>
    <property type="evidence" value="ECO:0007669"/>
    <property type="project" value="TreeGrafter"/>
</dbReference>
<dbReference type="GO" id="GO:0120200">
    <property type="term" value="C:rod photoreceptor outer segment"/>
    <property type="evidence" value="ECO:0007669"/>
    <property type="project" value="TreeGrafter"/>
</dbReference>
<gene>
    <name evidence="1" type="primary">Spata7</name>
    <name evidence="1" type="ORF">MALELE_R08274</name>
</gene>
<proteinExistence type="predicted"/>
<dbReference type="EMBL" id="VZRP01006258">
    <property type="protein sequence ID" value="NWV62247.1"/>
    <property type="molecule type" value="Genomic_DNA"/>
</dbReference>
<dbReference type="AlphaFoldDB" id="A0A7K6GG92"/>
<dbReference type="PANTHER" id="PTHR14917">
    <property type="entry name" value="SPERMATOGENESIS-ASSOCIATED PROTEIN 7"/>
    <property type="match status" value="1"/>
</dbReference>
<dbReference type="GO" id="GO:0120206">
    <property type="term" value="C:photoreceptor distal connecting cilium"/>
    <property type="evidence" value="ECO:0007669"/>
    <property type="project" value="TreeGrafter"/>
</dbReference>
<dbReference type="GO" id="GO:0045494">
    <property type="term" value="P:photoreceptor cell maintenance"/>
    <property type="evidence" value="ECO:0007669"/>
    <property type="project" value="TreeGrafter"/>
</dbReference>